<dbReference type="SUPFAM" id="SSF50346">
    <property type="entry name" value="PRC-barrel domain"/>
    <property type="match status" value="1"/>
</dbReference>
<proteinExistence type="predicted"/>
<protein>
    <recommendedName>
        <fullName evidence="1">PRC-barrel domain-containing protein</fullName>
    </recommendedName>
</protein>
<reference evidence="2 3" key="1">
    <citation type="journal article" date="2015" name="Nat. Commun.">
        <title>Genomic and transcriptomic evidence for scavenging of diverse organic compounds by widespread deep-sea archaea.</title>
        <authorList>
            <person name="Li M."/>
            <person name="Baker B.J."/>
            <person name="Anantharaman K."/>
            <person name="Jain S."/>
            <person name="Breier J.A."/>
            <person name="Dick G.J."/>
        </authorList>
    </citation>
    <scope>NUCLEOTIDE SEQUENCE [LARGE SCALE GENOMIC DNA]</scope>
    <source>
        <strain evidence="2">Cayman_51_deep</strain>
    </source>
</reference>
<dbReference type="Proteomes" id="UP000248161">
    <property type="component" value="Unassembled WGS sequence"/>
</dbReference>
<sequence length="93" mass="10385">MPVPSWPVPMADLQVSEIRGLPVIMPSGRLLGTVHDTVIDTDGWTCTHIFVADPPADLVEGRIHVAIPWNWVRSIGDVVMLRWFPPTPIPRKL</sequence>
<dbReference type="InterPro" id="IPR011033">
    <property type="entry name" value="PRC_barrel-like_sf"/>
</dbReference>
<dbReference type="EMBL" id="PSPG01000001">
    <property type="protein sequence ID" value="PXF22512.1"/>
    <property type="molecule type" value="Genomic_DNA"/>
</dbReference>
<evidence type="ECO:0000313" key="2">
    <source>
        <dbReference type="EMBL" id="PXF22512.1"/>
    </source>
</evidence>
<dbReference type="Pfam" id="PF05239">
    <property type="entry name" value="PRC"/>
    <property type="match status" value="1"/>
</dbReference>
<dbReference type="AlphaFoldDB" id="A0A2V3HUF8"/>
<accession>A0A2V3HUF8</accession>
<dbReference type="Gene3D" id="2.30.30.240">
    <property type="entry name" value="PRC-barrel domain"/>
    <property type="match status" value="1"/>
</dbReference>
<evidence type="ECO:0000259" key="1">
    <source>
        <dbReference type="Pfam" id="PF05239"/>
    </source>
</evidence>
<dbReference type="InterPro" id="IPR027275">
    <property type="entry name" value="PRC-brl_dom"/>
</dbReference>
<evidence type="ECO:0000313" key="3">
    <source>
        <dbReference type="Proteomes" id="UP000248161"/>
    </source>
</evidence>
<feature type="domain" description="PRC-barrel" evidence="1">
    <location>
        <begin position="14"/>
        <end position="81"/>
    </location>
</feature>
<gene>
    <name evidence="2" type="ORF">CXX69_00850</name>
</gene>
<comment type="caution">
    <text evidence="2">The sequence shown here is derived from an EMBL/GenBank/DDBJ whole genome shotgun (WGS) entry which is preliminary data.</text>
</comment>
<name>A0A2V3HUF8_9ARCH</name>
<organism evidence="2 3">
    <name type="scientific">Candidatus Thalassarchaeum betae</name>
    <dbReference type="NCBI Taxonomy" id="2599289"/>
    <lineage>
        <taxon>Archaea</taxon>
        <taxon>Methanobacteriati</taxon>
        <taxon>Thermoplasmatota</taxon>
        <taxon>Candidatus Poseidoniia</taxon>
        <taxon>Candidatus Poseidoniales</taxon>
        <taxon>Candidatus Thalassarchaeaceae</taxon>
        <taxon>Candidatus Thalassarchaeum</taxon>
    </lineage>
</organism>